<dbReference type="PROSITE" id="PS00910">
    <property type="entry name" value="UPF0029"/>
    <property type="match status" value="1"/>
</dbReference>
<dbReference type="PANTHER" id="PTHR16301:SF25">
    <property type="entry name" value="PROTEIN IMPACT"/>
    <property type="match status" value="1"/>
</dbReference>
<dbReference type="AlphaFoldDB" id="A0A8E2AT84"/>
<evidence type="ECO:0000259" key="3">
    <source>
        <dbReference type="Pfam" id="PF01205"/>
    </source>
</evidence>
<dbReference type="Gene3D" id="3.30.230.30">
    <property type="entry name" value="Impact, N-terminal domain"/>
    <property type="match status" value="1"/>
</dbReference>
<dbReference type="OrthoDB" id="69641at2759"/>
<dbReference type="GO" id="GO:0005737">
    <property type="term" value="C:cytoplasm"/>
    <property type="evidence" value="ECO:0007669"/>
    <property type="project" value="TreeGrafter"/>
</dbReference>
<proteinExistence type="inferred from homology"/>
<protein>
    <submittedName>
        <fullName evidence="4">Ribosomal protein S5 domain 2-like protein</fullName>
    </submittedName>
</protein>
<dbReference type="InterPro" id="IPR020568">
    <property type="entry name" value="Ribosomal_Su5_D2-typ_SF"/>
</dbReference>
<keyword evidence="5" id="KW-1185">Reference proteome</keyword>
<evidence type="ECO:0000313" key="5">
    <source>
        <dbReference type="Proteomes" id="UP000250043"/>
    </source>
</evidence>
<dbReference type="InterPro" id="IPR020569">
    <property type="entry name" value="UPF0029_Impact_CS"/>
</dbReference>
<dbReference type="PANTHER" id="PTHR16301">
    <property type="entry name" value="IMPACT-RELATED"/>
    <property type="match status" value="1"/>
</dbReference>
<reference evidence="4 5" key="1">
    <citation type="submission" date="2016-07" db="EMBL/GenBank/DDBJ databases">
        <title>Draft genome of the white-rot fungus Obba rivulosa 3A-2.</title>
        <authorList>
            <consortium name="DOE Joint Genome Institute"/>
            <person name="Miettinen O."/>
            <person name="Riley R."/>
            <person name="Acob R."/>
            <person name="Barry K."/>
            <person name="Cullen D."/>
            <person name="De Vries R."/>
            <person name="Hainaut M."/>
            <person name="Hatakka A."/>
            <person name="Henrissat B."/>
            <person name="Hilden K."/>
            <person name="Kuo R."/>
            <person name="Labutti K."/>
            <person name="Lipzen A."/>
            <person name="Makela M.R."/>
            <person name="Sandor L."/>
            <person name="Spatafora J.W."/>
            <person name="Grigoriev I.V."/>
            <person name="Hibbett D.S."/>
        </authorList>
    </citation>
    <scope>NUCLEOTIDE SEQUENCE [LARGE SCALE GENOMIC DNA]</scope>
    <source>
        <strain evidence="4 5">3A-2</strain>
    </source>
</reference>
<dbReference type="GO" id="GO:0005840">
    <property type="term" value="C:ribosome"/>
    <property type="evidence" value="ECO:0007669"/>
    <property type="project" value="UniProtKB-KW"/>
</dbReference>
<feature type="region of interest" description="Disordered" evidence="2">
    <location>
        <begin position="1"/>
        <end position="22"/>
    </location>
</feature>
<dbReference type="SUPFAM" id="SSF54211">
    <property type="entry name" value="Ribosomal protein S5 domain 2-like"/>
    <property type="match status" value="1"/>
</dbReference>
<feature type="domain" description="Impact N-terminal" evidence="3">
    <location>
        <begin position="27"/>
        <end position="142"/>
    </location>
</feature>
<keyword evidence="4" id="KW-0687">Ribonucleoprotein</keyword>
<dbReference type="InterPro" id="IPR036956">
    <property type="entry name" value="Impact_N_sf"/>
</dbReference>
<dbReference type="Pfam" id="PF01205">
    <property type="entry name" value="Impact_N"/>
    <property type="match status" value="1"/>
</dbReference>
<evidence type="ECO:0000256" key="1">
    <source>
        <dbReference type="ARBA" id="ARBA00007665"/>
    </source>
</evidence>
<organism evidence="4 5">
    <name type="scientific">Obba rivulosa</name>
    <dbReference type="NCBI Taxonomy" id="1052685"/>
    <lineage>
        <taxon>Eukaryota</taxon>
        <taxon>Fungi</taxon>
        <taxon>Dikarya</taxon>
        <taxon>Basidiomycota</taxon>
        <taxon>Agaricomycotina</taxon>
        <taxon>Agaricomycetes</taxon>
        <taxon>Polyporales</taxon>
        <taxon>Gelatoporiaceae</taxon>
        <taxon>Obba</taxon>
    </lineage>
</organism>
<dbReference type="Proteomes" id="UP000250043">
    <property type="component" value="Unassembled WGS sequence"/>
</dbReference>
<evidence type="ECO:0000313" key="4">
    <source>
        <dbReference type="EMBL" id="OCH90571.1"/>
    </source>
</evidence>
<keyword evidence="4" id="KW-0689">Ribosomal protein</keyword>
<evidence type="ECO:0000256" key="2">
    <source>
        <dbReference type="SAM" id="MobiDB-lite"/>
    </source>
</evidence>
<dbReference type="EMBL" id="KV722401">
    <property type="protein sequence ID" value="OCH90571.1"/>
    <property type="molecule type" value="Genomic_DNA"/>
</dbReference>
<sequence>MAKSSHAHTADSGTLRPKATSQEIRDRSSIFIANIFEAATPEDARKAVEHMNRVHASKPAYEIAAWRCMVVKPGKSGLGGPDDFELRFGSDDGGERYAGGRVLRVMQAEGVLDAVVVVSRWYGGIMLGPARFTHIETCTREVCHAFLLQEEVETCVSTLRSLDDILATLRSELAELTPATAPDSSDNAGHEISVAMSRKPPDYASLQQSLDLVKGKRLVTARENAIKSVKIALKRVKDKANIDHAEGASSKDR</sequence>
<gene>
    <name evidence="4" type="ORF">OBBRIDRAFT_588314</name>
</gene>
<dbReference type="GO" id="GO:0006446">
    <property type="term" value="P:regulation of translational initiation"/>
    <property type="evidence" value="ECO:0007669"/>
    <property type="project" value="TreeGrafter"/>
</dbReference>
<dbReference type="InterPro" id="IPR023582">
    <property type="entry name" value="Impact"/>
</dbReference>
<comment type="similarity">
    <text evidence="1">Belongs to the IMPACT family.</text>
</comment>
<dbReference type="InterPro" id="IPR001498">
    <property type="entry name" value="Impact_N"/>
</dbReference>
<accession>A0A8E2AT84</accession>
<dbReference type="GO" id="GO:0140469">
    <property type="term" value="P:GCN2-mediated signaling"/>
    <property type="evidence" value="ECO:0007669"/>
    <property type="project" value="TreeGrafter"/>
</dbReference>
<name>A0A8E2AT84_9APHY</name>